<dbReference type="SUPFAM" id="SSF53448">
    <property type="entry name" value="Nucleotide-diphospho-sugar transferases"/>
    <property type="match status" value="1"/>
</dbReference>
<sequence length="249" mass="26207">MSGGVHSAVVLAGGRGTRMADLTRSVPKPLLAVSGRPLIGFQLQRLADAGVTRVVVATGYLAAQFEATLGDGRRWGVQLRCVEESSPLGTGGGLAHALRSSPLADDPAVLVVNADLLSAHDLSAQVGLFEAAAAQACLHVRRVSDVRSFGQVTLQDGEVVRFEEKPERPTGQRSGLINAGTYVVTPELILDYCPPGEPRSLERAVFPAAIADGRRLLGYREDAEFLDVGTPGALRLAQDHPALASVGWV</sequence>
<dbReference type="Pfam" id="PF00483">
    <property type="entry name" value="NTP_transferase"/>
    <property type="match status" value="1"/>
</dbReference>
<reference evidence="3" key="1">
    <citation type="journal article" date="2019" name="Int. J. Syst. Evol. Microbiol.">
        <title>The Global Catalogue of Microorganisms (GCM) 10K type strain sequencing project: providing services to taxonomists for standard genome sequencing and annotation.</title>
        <authorList>
            <consortium name="The Broad Institute Genomics Platform"/>
            <consortium name="The Broad Institute Genome Sequencing Center for Infectious Disease"/>
            <person name="Wu L."/>
            <person name="Ma J."/>
        </authorList>
    </citation>
    <scope>NUCLEOTIDE SEQUENCE [LARGE SCALE GENOMIC DNA]</scope>
    <source>
        <strain evidence="3">NBRC 110608</strain>
    </source>
</reference>
<dbReference type="EMBL" id="AP027735">
    <property type="protein sequence ID" value="BDZ58213.1"/>
    <property type="molecule type" value="Genomic_DNA"/>
</dbReference>
<dbReference type="RefSeq" id="WP_289232934.1">
    <property type="nucleotide sequence ID" value="NZ_AP027735.1"/>
</dbReference>
<accession>A0ABN6YLI2</accession>
<feature type="domain" description="Nucleotidyl transferase" evidence="1">
    <location>
        <begin position="8"/>
        <end position="237"/>
    </location>
</feature>
<dbReference type="Proteomes" id="UP001321421">
    <property type="component" value="Chromosome"/>
</dbReference>
<organism evidence="2 3">
    <name type="scientific">Barrientosiimonas endolithica</name>
    <dbReference type="NCBI Taxonomy" id="1535208"/>
    <lineage>
        <taxon>Bacteria</taxon>
        <taxon>Bacillati</taxon>
        <taxon>Actinomycetota</taxon>
        <taxon>Actinomycetes</taxon>
        <taxon>Micrococcales</taxon>
        <taxon>Dermacoccaceae</taxon>
        <taxon>Barrientosiimonas</taxon>
    </lineage>
</organism>
<dbReference type="Gene3D" id="3.90.550.10">
    <property type="entry name" value="Spore Coat Polysaccharide Biosynthesis Protein SpsA, Chain A"/>
    <property type="match status" value="1"/>
</dbReference>
<keyword evidence="3" id="KW-1185">Reference proteome</keyword>
<gene>
    <name evidence="2" type="ORF">GCM10025872_18700</name>
</gene>
<evidence type="ECO:0000313" key="2">
    <source>
        <dbReference type="EMBL" id="BDZ58213.1"/>
    </source>
</evidence>
<evidence type="ECO:0000259" key="1">
    <source>
        <dbReference type="Pfam" id="PF00483"/>
    </source>
</evidence>
<dbReference type="PANTHER" id="PTHR22572">
    <property type="entry name" value="SUGAR-1-PHOSPHATE GUANYL TRANSFERASE"/>
    <property type="match status" value="1"/>
</dbReference>
<dbReference type="InterPro" id="IPR050486">
    <property type="entry name" value="Mannose-1P_guanyltransferase"/>
</dbReference>
<proteinExistence type="predicted"/>
<dbReference type="CDD" id="cd04181">
    <property type="entry name" value="NTP_transferase"/>
    <property type="match status" value="1"/>
</dbReference>
<protein>
    <recommendedName>
        <fullName evidence="1">Nucleotidyl transferase domain-containing protein</fullName>
    </recommendedName>
</protein>
<dbReference type="InterPro" id="IPR005835">
    <property type="entry name" value="NTP_transferase_dom"/>
</dbReference>
<dbReference type="InterPro" id="IPR029044">
    <property type="entry name" value="Nucleotide-diphossugar_trans"/>
</dbReference>
<name>A0ABN6YLI2_9MICO</name>
<evidence type="ECO:0000313" key="3">
    <source>
        <dbReference type="Proteomes" id="UP001321421"/>
    </source>
</evidence>